<reference evidence="1 2" key="1">
    <citation type="journal article" date="2018" name="Front. Plant Sci.">
        <title>Red Clover (Trifolium pratense) and Zigzag Clover (T. medium) - A Picture of Genomic Similarities and Differences.</title>
        <authorList>
            <person name="Dluhosova J."/>
            <person name="Istvanek J."/>
            <person name="Nedelnik J."/>
            <person name="Repkova J."/>
        </authorList>
    </citation>
    <scope>NUCLEOTIDE SEQUENCE [LARGE SCALE GENOMIC DNA]</scope>
    <source>
        <strain evidence="2">cv. 10/8</strain>
        <tissue evidence="1">Leaf</tissue>
    </source>
</reference>
<feature type="non-terminal residue" evidence="1">
    <location>
        <position position="44"/>
    </location>
</feature>
<evidence type="ECO:0000313" key="1">
    <source>
        <dbReference type="EMBL" id="MCI20303.1"/>
    </source>
</evidence>
<name>A0A392Q7D3_9FABA</name>
<keyword evidence="2" id="KW-1185">Reference proteome</keyword>
<accession>A0A392Q7D3</accession>
<evidence type="ECO:0000313" key="2">
    <source>
        <dbReference type="Proteomes" id="UP000265520"/>
    </source>
</evidence>
<protein>
    <submittedName>
        <fullName evidence="1">Uncharacterized protein</fullName>
    </submittedName>
</protein>
<dbReference type="AlphaFoldDB" id="A0A392Q7D3"/>
<proteinExistence type="predicted"/>
<dbReference type="EMBL" id="LXQA010119199">
    <property type="protein sequence ID" value="MCI20303.1"/>
    <property type="molecule type" value="Genomic_DNA"/>
</dbReference>
<organism evidence="1 2">
    <name type="scientific">Trifolium medium</name>
    <dbReference type="NCBI Taxonomy" id="97028"/>
    <lineage>
        <taxon>Eukaryota</taxon>
        <taxon>Viridiplantae</taxon>
        <taxon>Streptophyta</taxon>
        <taxon>Embryophyta</taxon>
        <taxon>Tracheophyta</taxon>
        <taxon>Spermatophyta</taxon>
        <taxon>Magnoliopsida</taxon>
        <taxon>eudicotyledons</taxon>
        <taxon>Gunneridae</taxon>
        <taxon>Pentapetalae</taxon>
        <taxon>rosids</taxon>
        <taxon>fabids</taxon>
        <taxon>Fabales</taxon>
        <taxon>Fabaceae</taxon>
        <taxon>Papilionoideae</taxon>
        <taxon>50 kb inversion clade</taxon>
        <taxon>NPAAA clade</taxon>
        <taxon>Hologalegina</taxon>
        <taxon>IRL clade</taxon>
        <taxon>Trifolieae</taxon>
        <taxon>Trifolium</taxon>
    </lineage>
</organism>
<sequence>MDHLCFKFLKIWLRMTSHLALPFIGRMSVENGIIVTEAEIQCHV</sequence>
<comment type="caution">
    <text evidence="1">The sequence shown here is derived from an EMBL/GenBank/DDBJ whole genome shotgun (WGS) entry which is preliminary data.</text>
</comment>
<dbReference type="Proteomes" id="UP000265520">
    <property type="component" value="Unassembled WGS sequence"/>
</dbReference>